<evidence type="ECO:0000313" key="3">
    <source>
        <dbReference type="Proteomes" id="UP000095765"/>
    </source>
</evidence>
<proteinExistence type="predicted"/>
<dbReference type="RefSeq" id="WP_055245991.1">
    <property type="nucleotide sequence ID" value="NZ_CABIWA010000008.1"/>
</dbReference>
<dbReference type="EMBL" id="QVME01000005">
    <property type="protein sequence ID" value="RGE67323.1"/>
    <property type="molecule type" value="Genomic_DNA"/>
</dbReference>
<organism evidence="1 3">
    <name type="scientific">Anaerotruncus colihominis</name>
    <dbReference type="NCBI Taxonomy" id="169435"/>
    <lineage>
        <taxon>Bacteria</taxon>
        <taxon>Bacillati</taxon>
        <taxon>Bacillota</taxon>
        <taxon>Clostridia</taxon>
        <taxon>Eubacteriales</taxon>
        <taxon>Oscillospiraceae</taxon>
        <taxon>Anaerotruncus</taxon>
    </lineage>
</organism>
<dbReference type="AlphaFoldDB" id="A0A174TZK5"/>
<name>A0A174TZK5_9FIRM</name>
<dbReference type="OrthoDB" id="5419848at2"/>
<protein>
    <submittedName>
        <fullName evidence="2">DUF3795 domain-containing protein</fullName>
    </submittedName>
    <submittedName>
        <fullName evidence="1">Protein of uncharacterized function (DUF3795)</fullName>
    </submittedName>
</protein>
<evidence type="ECO:0000313" key="2">
    <source>
        <dbReference type="EMBL" id="RGE67323.1"/>
    </source>
</evidence>
<evidence type="ECO:0000313" key="4">
    <source>
        <dbReference type="Proteomes" id="UP000260828"/>
    </source>
</evidence>
<reference evidence="2 4" key="2">
    <citation type="submission" date="2018-08" db="EMBL/GenBank/DDBJ databases">
        <title>A genome reference for cultivated species of the human gut microbiota.</title>
        <authorList>
            <person name="Zou Y."/>
            <person name="Xue W."/>
            <person name="Luo G."/>
        </authorList>
    </citation>
    <scope>NUCLEOTIDE SEQUENCE [LARGE SCALE GENOMIC DNA]</scope>
    <source>
        <strain evidence="2 4">TF05-12AC</strain>
    </source>
</reference>
<evidence type="ECO:0000313" key="1">
    <source>
        <dbReference type="EMBL" id="CUQ15352.1"/>
    </source>
</evidence>
<dbReference type="Proteomes" id="UP000095765">
    <property type="component" value="Unassembled WGS sequence"/>
</dbReference>
<sequence>MKEFKRQYPLFSLCGLNCGLCPMHLNGCCPGCGGGKGNQPCAIARCSLDRGGIEFCCGCIEYPCARYQAMTEYDSFISHRHMAHDLARLQQIGLDAYRAELEEKIKILHTLLDGYNDGRRKTFYCTAVALLDLDAIRDVMDGLAQQENDEMEVREKAVYAARLFEQVAKQRKIVLKLCKKPKKTAGAAE</sequence>
<dbReference type="EMBL" id="CZBE01000030">
    <property type="protein sequence ID" value="CUQ15352.1"/>
    <property type="molecule type" value="Genomic_DNA"/>
</dbReference>
<gene>
    <name evidence="2" type="ORF">DXC40_10995</name>
    <name evidence="1" type="ORF">ERS852551_03343</name>
</gene>
<accession>A0A174TZK5</accession>
<reference evidence="1 3" key="1">
    <citation type="submission" date="2015-09" db="EMBL/GenBank/DDBJ databases">
        <authorList>
            <consortium name="Pathogen Informatics"/>
        </authorList>
    </citation>
    <scope>NUCLEOTIDE SEQUENCE [LARGE SCALE GENOMIC DNA]</scope>
    <source>
        <strain evidence="1 3">2789STDY5834939</strain>
    </source>
</reference>
<dbReference type="Proteomes" id="UP000260828">
    <property type="component" value="Unassembled WGS sequence"/>
</dbReference>